<dbReference type="EMBL" id="GAIX01008838">
    <property type="protein sequence ID" value="JAA83722.1"/>
    <property type="molecule type" value="Transcribed_RNA"/>
</dbReference>
<dbReference type="AlphaFoldDB" id="S4PVB3"/>
<accession>S4PVB3</accession>
<reference evidence="1" key="2">
    <citation type="submission" date="2013-05" db="EMBL/GenBank/DDBJ databases">
        <authorList>
            <person name="Carter J.-M."/>
            <person name="Baker S.C."/>
            <person name="Pink R."/>
            <person name="Carter D.R.F."/>
            <person name="Collins A."/>
            <person name="Tomlin J."/>
            <person name="Gibbs M."/>
            <person name="Breuker C.J."/>
        </authorList>
    </citation>
    <scope>NUCLEOTIDE SEQUENCE</scope>
    <source>
        <tissue evidence="1">Ovary</tissue>
    </source>
</reference>
<name>S4PVB3_9NEOP</name>
<protein>
    <submittedName>
        <fullName evidence="1">Uncharacterized protein</fullName>
    </submittedName>
</protein>
<sequence>MLALGTYNMARFESLTNKCQCTHDIPIPSQDCSNIFTDNLDICPERSGNATHVPVSLNSTLSAKPKKQSIVISDKIGRGLGPIMNCYLNHSVTNICSPGASFDCVINSLNEKNLDRHTNVVLL</sequence>
<feature type="non-terminal residue" evidence="1">
    <location>
        <position position="123"/>
    </location>
</feature>
<evidence type="ECO:0000313" key="1">
    <source>
        <dbReference type="EMBL" id="JAA83722.1"/>
    </source>
</evidence>
<reference evidence="1" key="1">
    <citation type="journal article" date="2013" name="BMC Genomics">
        <title>Unscrambling butterfly oogenesis.</title>
        <authorList>
            <person name="Carter J.M."/>
            <person name="Baker S.C."/>
            <person name="Pink R."/>
            <person name="Carter D.R."/>
            <person name="Collins A."/>
            <person name="Tomlin J."/>
            <person name="Gibbs M."/>
            <person name="Breuker C.J."/>
        </authorList>
    </citation>
    <scope>NUCLEOTIDE SEQUENCE</scope>
    <source>
        <tissue evidence="1">Ovary</tissue>
    </source>
</reference>
<organism evidence="1">
    <name type="scientific">Pararge aegeria</name>
    <name type="common">speckled wood butterfly</name>
    <dbReference type="NCBI Taxonomy" id="116150"/>
    <lineage>
        <taxon>Eukaryota</taxon>
        <taxon>Metazoa</taxon>
        <taxon>Ecdysozoa</taxon>
        <taxon>Arthropoda</taxon>
        <taxon>Hexapoda</taxon>
        <taxon>Insecta</taxon>
        <taxon>Pterygota</taxon>
        <taxon>Neoptera</taxon>
        <taxon>Endopterygota</taxon>
        <taxon>Lepidoptera</taxon>
        <taxon>Glossata</taxon>
        <taxon>Ditrysia</taxon>
        <taxon>Papilionoidea</taxon>
        <taxon>Nymphalidae</taxon>
        <taxon>Satyrinae</taxon>
        <taxon>Satyrini</taxon>
        <taxon>Parargina</taxon>
        <taxon>Pararge</taxon>
    </lineage>
</organism>
<proteinExistence type="predicted"/>